<dbReference type="EMBL" id="JAPEUY010000017">
    <property type="protein sequence ID" value="KAJ4364606.1"/>
    <property type="molecule type" value="Genomic_DNA"/>
</dbReference>
<dbReference type="Proteomes" id="UP001140560">
    <property type="component" value="Unassembled WGS sequence"/>
</dbReference>
<gene>
    <name evidence="1" type="ORF">N0V83_009202</name>
</gene>
<protein>
    <submittedName>
        <fullName evidence="1">Uncharacterized protein</fullName>
    </submittedName>
</protein>
<keyword evidence="2" id="KW-1185">Reference proteome</keyword>
<accession>A0A9W9CIV5</accession>
<proteinExistence type="predicted"/>
<dbReference type="OrthoDB" id="2963168at2759"/>
<name>A0A9W9CIV5_9PLEO</name>
<reference evidence="1" key="1">
    <citation type="submission" date="2022-10" db="EMBL/GenBank/DDBJ databases">
        <title>Tapping the CABI collections for fungal endophytes: first genome assemblies for Collariella, Neodidymelliopsis, Ascochyta clinopodiicola, Didymella pomorum, Didymosphaeria variabile, Neocosmospora piperis and Neocucurbitaria cava.</title>
        <authorList>
            <person name="Hill R."/>
        </authorList>
    </citation>
    <scope>NUCLEOTIDE SEQUENCE</scope>
    <source>
        <strain evidence="1">IMI 356814</strain>
    </source>
</reference>
<evidence type="ECO:0000313" key="2">
    <source>
        <dbReference type="Proteomes" id="UP001140560"/>
    </source>
</evidence>
<sequence length="167" mass="19130">MCKGHLTTPNGGVLETLISVAPAVSRAGFGITIQVPWDEKNYPGEDKVWNKDEHVWKASNQMSWYLKRGENVSKKAPIRSTFYRTYRKHPGHNFSLQLLQCEDPVAPERRTESVVSLYHINCLNNKPFSAFEDFFELEMVPSGAAVEFVPYFDGKRQETQNAKMVFQ</sequence>
<organism evidence="1 2">
    <name type="scientific">Neocucurbitaria cava</name>
    <dbReference type="NCBI Taxonomy" id="798079"/>
    <lineage>
        <taxon>Eukaryota</taxon>
        <taxon>Fungi</taxon>
        <taxon>Dikarya</taxon>
        <taxon>Ascomycota</taxon>
        <taxon>Pezizomycotina</taxon>
        <taxon>Dothideomycetes</taxon>
        <taxon>Pleosporomycetidae</taxon>
        <taxon>Pleosporales</taxon>
        <taxon>Pleosporineae</taxon>
        <taxon>Cucurbitariaceae</taxon>
        <taxon>Neocucurbitaria</taxon>
    </lineage>
</organism>
<evidence type="ECO:0000313" key="1">
    <source>
        <dbReference type="EMBL" id="KAJ4364606.1"/>
    </source>
</evidence>
<comment type="caution">
    <text evidence="1">The sequence shown here is derived from an EMBL/GenBank/DDBJ whole genome shotgun (WGS) entry which is preliminary data.</text>
</comment>
<dbReference type="AlphaFoldDB" id="A0A9W9CIV5"/>